<proteinExistence type="predicted"/>
<dbReference type="Pfam" id="PF09917">
    <property type="entry name" value="DUF2147"/>
    <property type="match status" value="1"/>
</dbReference>
<keyword evidence="1" id="KW-0732">Signal</keyword>
<keyword evidence="4" id="KW-1185">Reference proteome</keyword>
<accession>A0ABT0Q661</accession>
<comment type="caution">
    <text evidence="3">The sequence shown here is derived from an EMBL/GenBank/DDBJ whole genome shotgun (WGS) entry which is preliminary data.</text>
</comment>
<dbReference type="Gene3D" id="2.40.128.520">
    <property type="match status" value="1"/>
</dbReference>
<evidence type="ECO:0000259" key="2">
    <source>
        <dbReference type="Pfam" id="PF09917"/>
    </source>
</evidence>
<evidence type="ECO:0000313" key="3">
    <source>
        <dbReference type="EMBL" id="MCL6285361.1"/>
    </source>
</evidence>
<dbReference type="RefSeq" id="WP_249712084.1">
    <property type="nucleotide sequence ID" value="NZ_JAMFMB010000027.1"/>
</dbReference>
<gene>
    <name evidence="3" type="ORF">M3P21_17665</name>
</gene>
<evidence type="ECO:0000256" key="1">
    <source>
        <dbReference type="SAM" id="SignalP"/>
    </source>
</evidence>
<dbReference type="PANTHER" id="PTHR36919:SF2">
    <property type="entry name" value="BLL6627 PROTEIN"/>
    <property type="match status" value="1"/>
</dbReference>
<feature type="signal peptide" evidence="1">
    <location>
        <begin position="1"/>
        <end position="20"/>
    </location>
</feature>
<protein>
    <submittedName>
        <fullName evidence="3">DUF2147 domain-containing protein</fullName>
    </submittedName>
</protein>
<dbReference type="PANTHER" id="PTHR36919">
    <property type="entry name" value="BLR1215 PROTEIN"/>
    <property type="match status" value="1"/>
</dbReference>
<name>A0ABT0Q661_9RHOB</name>
<sequence>MKTKILTALALVGFAATAHADPVDGIWKTGTGDDGGYLHVSIAPCGSAICGTIDNAFQASGNEEPNYAHDGKQMIWDMVPEGSGNYSGGKIWDPEADKTYKSKMSLKGNTLTVKGCVAGGLVCKGQDWTRVQ</sequence>
<dbReference type="Proteomes" id="UP001203880">
    <property type="component" value="Unassembled WGS sequence"/>
</dbReference>
<feature type="domain" description="DUF2147" evidence="2">
    <location>
        <begin position="25"/>
        <end position="130"/>
    </location>
</feature>
<feature type="chain" id="PRO_5045641442" evidence="1">
    <location>
        <begin position="21"/>
        <end position="132"/>
    </location>
</feature>
<dbReference type="InterPro" id="IPR019223">
    <property type="entry name" value="DUF2147"/>
</dbReference>
<dbReference type="EMBL" id="JAMFMB010000027">
    <property type="protein sequence ID" value="MCL6285361.1"/>
    <property type="molecule type" value="Genomic_DNA"/>
</dbReference>
<reference evidence="3" key="1">
    <citation type="submission" date="2022-05" db="EMBL/GenBank/DDBJ databases">
        <authorList>
            <person name="Park J.-S."/>
        </authorList>
    </citation>
    <scope>NUCLEOTIDE SEQUENCE</scope>
    <source>
        <strain evidence="3">2012CJ41-6</strain>
    </source>
</reference>
<organism evidence="3 4">
    <name type="scientific">Ruegeria spongiae</name>
    <dbReference type="NCBI Taxonomy" id="2942209"/>
    <lineage>
        <taxon>Bacteria</taxon>
        <taxon>Pseudomonadati</taxon>
        <taxon>Pseudomonadota</taxon>
        <taxon>Alphaproteobacteria</taxon>
        <taxon>Rhodobacterales</taxon>
        <taxon>Roseobacteraceae</taxon>
        <taxon>Ruegeria</taxon>
    </lineage>
</organism>
<evidence type="ECO:0000313" key="4">
    <source>
        <dbReference type="Proteomes" id="UP001203880"/>
    </source>
</evidence>